<feature type="compositionally biased region" description="Polar residues" evidence="1">
    <location>
        <begin position="14"/>
        <end position="38"/>
    </location>
</feature>
<evidence type="ECO:0000313" key="3">
    <source>
        <dbReference type="Proteomes" id="UP001557470"/>
    </source>
</evidence>
<feature type="compositionally biased region" description="Polar residues" evidence="1">
    <location>
        <begin position="145"/>
        <end position="158"/>
    </location>
</feature>
<sequence>MGYDSTPGHGMHQKQPSPGLMQQQNSHHFQGHGQNQMNGEMPGSHQPPVTAPPNVTLTAGQYWKQNQQQHQQPQHYGMVPNGMPYYQPQHPPLPTQPTAQPQAQIMPPTSQNFTPPRGSPQHHHMGRGGTDSPLPVGVSSVPMMTPSTLTESGSPQSQTRERSPHGGSVGLPAAMQGGRYSHICTAFICSPNTHFL</sequence>
<dbReference type="AlphaFoldDB" id="A0ABD0XLF7"/>
<reference evidence="2 3" key="1">
    <citation type="submission" date="2024-06" db="EMBL/GenBank/DDBJ databases">
        <authorList>
            <person name="Pan Q."/>
            <person name="Wen M."/>
            <person name="Jouanno E."/>
            <person name="Zahm M."/>
            <person name="Klopp C."/>
            <person name="Cabau C."/>
            <person name="Louis A."/>
            <person name="Berthelot C."/>
            <person name="Parey E."/>
            <person name="Roest Crollius H."/>
            <person name="Montfort J."/>
            <person name="Robinson-Rechavi M."/>
            <person name="Bouchez O."/>
            <person name="Lampietro C."/>
            <person name="Lopez Roques C."/>
            <person name="Donnadieu C."/>
            <person name="Postlethwait J."/>
            <person name="Bobe J."/>
            <person name="Verreycken H."/>
            <person name="Guiguen Y."/>
        </authorList>
    </citation>
    <scope>NUCLEOTIDE SEQUENCE [LARGE SCALE GENOMIC DNA]</scope>
    <source>
        <strain evidence="2">Up_M1</strain>
        <tissue evidence="2">Testis</tissue>
    </source>
</reference>
<dbReference type="EMBL" id="JAGEUA010000001">
    <property type="protein sequence ID" value="KAL1021449.1"/>
    <property type="molecule type" value="Genomic_DNA"/>
</dbReference>
<gene>
    <name evidence="2" type="ORF">UPYG_G00013390</name>
</gene>
<feature type="region of interest" description="Disordered" evidence="1">
    <location>
        <begin position="110"/>
        <end position="173"/>
    </location>
</feature>
<dbReference type="Proteomes" id="UP001557470">
    <property type="component" value="Unassembled WGS sequence"/>
</dbReference>
<keyword evidence="3" id="KW-1185">Reference proteome</keyword>
<evidence type="ECO:0000256" key="1">
    <source>
        <dbReference type="SAM" id="MobiDB-lite"/>
    </source>
</evidence>
<proteinExistence type="predicted"/>
<evidence type="ECO:0000313" key="2">
    <source>
        <dbReference type="EMBL" id="KAL1021449.1"/>
    </source>
</evidence>
<protein>
    <submittedName>
        <fullName evidence="2">Uncharacterized protein</fullName>
    </submittedName>
</protein>
<comment type="caution">
    <text evidence="2">The sequence shown here is derived from an EMBL/GenBank/DDBJ whole genome shotgun (WGS) entry which is preliminary data.</text>
</comment>
<organism evidence="2 3">
    <name type="scientific">Umbra pygmaea</name>
    <name type="common">Eastern mudminnow</name>
    <dbReference type="NCBI Taxonomy" id="75934"/>
    <lineage>
        <taxon>Eukaryota</taxon>
        <taxon>Metazoa</taxon>
        <taxon>Chordata</taxon>
        <taxon>Craniata</taxon>
        <taxon>Vertebrata</taxon>
        <taxon>Euteleostomi</taxon>
        <taxon>Actinopterygii</taxon>
        <taxon>Neopterygii</taxon>
        <taxon>Teleostei</taxon>
        <taxon>Protacanthopterygii</taxon>
        <taxon>Esociformes</taxon>
        <taxon>Umbridae</taxon>
        <taxon>Umbra</taxon>
    </lineage>
</organism>
<feature type="region of interest" description="Disordered" evidence="1">
    <location>
        <begin position="1"/>
        <end position="53"/>
    </location>
</feature>
<name>A0ABD0XLF7_UMBPY</name>
<accession>A0ABD0XLF7</accession>